<gene>
    <name evidence="1" type="ORF">PGT21_023411</name>
    <name evidence="2" type="ORF">PGTUg99_022876</name>
</gene>
<comment type="caution">
    <text evidence="1">The sequence shown here is derived from an EMBL/GenBank/DDBJ whole genome shotgun (WGS) entry which is preliminary data.</text>
</comment>
<evidence type="ECO:0000313" key="4">
    <source>
        <dbReference type="Proteomes" id="UP000325313"/>
    </source>
</evidence>
<accession>A0A5B0PGC4</accession>
<organism evidence="1 3">
    <name type="scientific">Puccinia graminis f. sp. tritici</name>
    <dbReference type="NCBI Taxonomy" id="56615"/>
    <lineage>
        <taxon>Eukaryota</taxon>
        <taxon>Fungi</taxon>
        <taxon>Dikarya</taxon>
        <taxon>Basidiomycota</taxon>
        <taxon>Pucciniomycotina</taxon>
        <taxon>Pucciniomycetes</taxon>
        <taxon>Pucciniales</taxon>
        <taxon>Pucciniaceae</taxon>
        <taxon>Puccinia</taxon>
    </lineage>
</organism>
<dbReference type="EMBL" id="VDEP01000208">
    <property type="protein sequence ID" value="KAA1123511.1"/>
    <property type="molecule type" value="Genomic_DNA"/>
</dbReference>
<dbReference type="EMBL" id="VSWC01000054">
    <property type="protein sequence ID" value="KAA1099872.1"/>
    <property type="molecule type" value="Genomic_DNA"/>
</dbReference>
<keyword evidence="3" id="KW-1185">Reference proteome</keyword>
<name>A0A5B0PGC4_PUCGR</name>
<proteinExistence type="predicted"/>
<dbReference type="AlphaFoldDB" id="A0A5B0PGC4"/>
<dbReference type="Proteomes" id="UP000325313">
    <property type="component" value="Unassembled WGS sequence"/>
</dbReference>
<evidence type="ECO:0000313" key="1">
    <source>
        <dbReference type="EMBL" id="KAA1099872.1"/>
    </source>
</evidence>
<evidence type="ECO:0000313" key="2">
    <source>
        <dbReference type="EMBL" id="KAA1123511.1"/>
    </source>
</evidence>
<sequence length="53" mass="5456">MQPVPMSPEASTQAPRVPMNDKLDAICGVAGTNSRSVIVATPPGQSNGYTTLV</sequence>
<protein>
    <submittedName>
        <fullName evidence="1">Uncharacterized protein</fullName>
    </submittedName>
</protein>
<dbReference type="Proteomes" id="UP000324748">
    <property type="component" value="Unassembled WGS sequence"/>
</dbReference>
<evidence type="ECO:0000313" key="3">
    <source>
        <dbReference type="Proteomes" id="UP000324748"/>
    </source>
</evidence>
<reference evidence="3 4" key="1">
    <citation type="submission" date="2019-05" db="EMBL/GenBank/DDBJ databases">
        <title>Emergence of the Ug99 lineage of the wheat stem rust pathogen through somatic hybridization.</title>
        <authorList>
            <person name="Li F."/>
            <person name="Upadhyaya N.M."/>
            <person name="Sperschneider J."/>
            <person name="Matny O."/>
            <person name="Nguyen-Phuc H."/>
            <person name="Mago R."/>
            <person name="Raley C."/>
            <person name="Miller M.E."/>
            <person name="Silverstein K.A.T."/>
            <person name="Henningsen E."/>
            <person name="Hirsch C.D."/>
            <person name="Visser B."/>
            <person name="Pretorius Z.A."/>
            <person name="Steffenson B.J."/>
            <person name="Schwessinger B."/>
            <person name="Dodds P.N."/>
            <person name="Figueroa M."/>
        </authorList>
    </citation>
    <scope>NUCLEOTIDE SEQUENCE [LARGE SCALE GENOMIC DNA]</scope>
    <source>
        <strain evidence="1">21-0</strain>
        <strain evidence="2 4">Ug99</strain>
    </source>
</reference>